<evidence type="ECO:0000256" key="2">
    <source>
        <dbReference type="ARBA" id="ARBA00022679"/>
    </source>
</evidence>
<keyword evidence="1" id="KW-0489">Methyltransferase</keyword>
<evidence type="ECO:0000313" key="6">
    <source>
        <dbReference type="Proteomes" id="UP000594261"/>
    </source>
</evidence>
<dbReference type="InterPro" id="IPR001077">
    <property type="entry name" value="COMT_C"/>
</dbReference>
<dbReference type="PANTHER" id="PTHR11746">
    <property type="entry name" value="O-METHYLTRANSFERASE"/>
    <property type="match status" value="1"/>
</dbReference>
<evidence type="ECO:0000256" key="3">
    <source>
        <dbReference type="ARBA" id="ARBA00022691"/>
    </source>
</evidence>
<dbReference type="GO" id="GO:0008171">
    <property type="term" value="F:O-methyltransferase activity"/>
    <property type="evidence" value="ECO:0007669"/>
    <property type="project" value="InterPro"/>
</dbReference>
<evidence type="ECO:0000313" key="5">
    <source>
        <dbReference type="EnsemblPlants" id="QL10p049908:mrna"/>
    </source>
</evidence>
<dbReference type="Gramene" id="QL10p049908:mrna">
    <property type="protein sequence ID" value="QL10p049908:mrna"/>
    <property type="gene ID" value="QL10p049908"/>
</dbReference>
<proteinExistence type="predicted"/>
<protein>
    <recommendedName>
        <fullName evidence="4">O-methyltransferase C-terminal domain-containing protein</fullName>
    </recommendedName>
</protein>
<dbReference type="Gene3D" id="3.40.50.150">
    <property type="entry name" value="Vaccinia Virus protein VP39"/>
    <property type="match status" value="1"/>
</dbReference>
<name>A0A7N2MSV6_QUELO</name>
<dbReference type="EMBL" id="LRBV02000010">
    <property type="status" value="NOT_ANNOTATED_CDS"/>
    <property type="molecule type" value="Genomic_DNA"/>
</dbReference>
<dbReference type="Proteomes" id="UP000594261">
    <property type="component" value="Chromosome 10"/>
</dbReference>
<keyword evidence="3" id="KW-0949">S-adenosyl-L-methionine</keyword>
<feature type="domain" description="O-methyltransferase C-terminal" evidence="4">
    <location>
        <begin position="295"/>
        <end position="398"/>
    </location>
</feature>
<dbReference type="EnsemblPlants" id="QL10p049908:mrna">
    <property type="protein sequence ID" value="QL10p049908:mrna"/>
    <property type="gene ID" value="QL10p049908"/>
</dbReference>
<dbReference type="Pfam" id="PF00891">
    <property type="entry name" value="Methyltransf_2"/>
    <property type="match status" value="1"/>
</dbReference>
<dbReference type="InParanoid" id="A0A7N2MSV6"/>
<keyword evidence="6" id="KW-1185">Reference proteome</keyword>
<dbReference type="InterPro" id="IPR029063">
    <property type="entry name" value="SAM-dependent_MTases_sf"/>
</dbReference>
<dbReference type="InterPro" id="IPR016461">
    <property type="entry name" value="COMT-like"/>
</dbReference>
<accession>A0A7N2MSV6</accession>
<reference evidence="5" key="2">
    <citation type="submission" date="2021-01" db="UniProtKB">
        <authorList>
            <consortium name="EnsemblPlants"/>
        </authorList>
    </citation>
    <scope>IDENTIFICATION</scope>
</reference>
<dbReference type="PROSITE" id="PS51683">
    <property type="entry name" value="SAM_OMT_II"/>
    <property type="match status" value="1"/>
</dbReference>
<keyword evidence="2" id="KW-0808">Transferase</keyword>
<sequence length="417" mass="46048">MQCPGSVQNLVFLIQVVGFPIGLSPRTMQCLGSVQNLVFLIQVVGFPIGLSPRTMQCFGSVQNLVFLIQVVGFPIGLSPRTMQCPGSVFLIQVVGFPIGLSPRTMQCLDSVQNLVFLIQVVGFPIGLSPRTMQCLGSIQNLVFFIQVVGFPIGLSLRTMQCLGSVQILVFHIQVVGFPIGLSPWTMQCLGSVQNLVFHIQVHLRKRGRIFLGSILHPASLWAPFRSHPLEGAVWGLPTPWCWSSLLKLWNAEDRVSSQPFPLLPRPLIIRLRQDTSSAQALGPDRVWAGLQTSRTHKCIEHVGGDMYISVPKGDVIMIKGTCHNWNDEQCIKLLKNCNKAVPKDGKVIIMDFILPEEPEASNASKYVSMLDNAMFIQPGGKERTEKEFEALGKAAGFSGFQVICRAFTVMGVMELYK</sequence>
<evidence type="ECO:0000259" key="4">
    <source>
        <dbReference type="Pfam" id="PF00891"/>
    </source>
</evidence>
<dbReference type="SUPFAM" id="SSF53335">
    <property type="entry name" value="S-adenosyl-L-methionine-dependent methyltransferases"/>
    <property type="match status" value="1"/>
</dbReference>
<evidence type="ECO:0000256" key="1">
    <source>
        <dbReference type="ARBA" id="ARBA00022603"/>
    </source>
</evidence>
<dbReference type="AlphaFoldDB" id="A0A7N2MSV6"/>
<organism evidence="5 6">
    <name type="scientific">Quercus lobata</name>
    <name type="common">Valley oak</name>
    <dbReference type="NCBI Taxonomy" id="97700"/>
    <lineage>
        <taxon>Eukaryota</taxon>
        <taxon>Viridiplantae</taxon>
        <taxon>Streptophyta</taxon>
        <taxon>Embryophyta</taxon>
        <taxon>Tracheophyta</taxon>
        <taxon>Spermatophyta</taxon>
        <taxon>Magnoliopsida</taxon>
        <taxon>eudicotyledons</taxon>
        <taxon>Gunneridae</taxon>
        <taxon>Pentapetalae</taxon>
        <taxon>rosids</taxon>
        <taxon>fabids</taxon>
        <taxon>Fagales</taxon>
        <taxon>Fagaceae</taxon>
        <taxon>Quercus</taxon>
    </lineage>
</organism>
<dbReference type="GO" id="GO:0032259">
    <property type="term" value="P:methylation"/>
    <property type="evidence" value="ECO:0007669"/>
    <property type="project" value="UniProtKB-KW"/>
</dbReference>
<reference evidence="5 6" key="1">
    <citation type="journal article" date="2016" name="G3 (Bethesda)">
        <title>First Draft Assembly and Annotation of the Genome of a California Endemic Oak Quercus lobata Nee (Fagaceae).</title>
        <authorList>
            <person name="Sork V.L."/>
            <person name="Fitz-Gibbon S.T."/>
            <person name="Puiu D."/>
            <person name="Crepeau M."/>
            <person name="Gugger P.F."/>
            <person name="Sherman R."/>
            <person name="Stevens K."/>
            <person name="Langley C.H."/>
            <person name="Pellegrini M."/>
            <person name="Salzberg S.L."/>
        </authorList>
    </citation>
    <scope>NUCLEOTIDE SEQUENCE [LARGE SCALE GENOMIC DNA]</scope>
    <source>
        <strain evidence="5 6">cv. SW786</strain>
    </source>
</reference>